<dbReference type="PATRIC" id="fig|1388762.3.peg.3155"/>
<accession>V7DB75</accession>
<comment type="caution">
    <text evidence="2">The sequence shown here is derived from an EMBL/GenBank/DDBJ whole genome shotgun (WGS) entry which is preliminary data.</text>
</comment>
<dbReference type="AlphaFoldDB" id="V7DB75"/>
<feature type="transmembrane region" description="Helical" evidence="1">
    <location>
        <begin position="126"/>
        <end position="145"/>
    </location>
</feature>
<reference evidence="2 3" key="1">
    <citation type="submission" date="2013-10" db="EMBL/GenBank/DDBJ databases">
        <title>Whole Genome Shotgun Sequence of Pseudomonas taiwanensis SJ9.</title>
        <authorList>
            <person name="Hong S.-J."/>
            <person name="Shin J.-H."/>
        </authorList>
    </citation>
    <scope>NUCLEOTIDE SEQUENCE [LARGE SCALE GENOMIC DNA]</scope>
    <source>
        <strain evidence="2 3">SJ9</strain>
    </source>
</reference>
<keyword evidence="1" id="KW-1133">Transmembrane helix</keyword>
<keyword evidence="1" id="KW-0812">Transmembrane</keyword>
<dbReference type="EMBL" id="AXUP01000213">
    <property type="protein sequence ID" value="ESW38750.1"/>
    <property type="molecule type" value="Genomic_DNA"/>
</dbReference>
<sequence length="154" mass="17487">MEYLWERVHPRRGQHRQPNYAGITSTLGTQPMLYRLAADTLVLLHLLFILLVLFGGLLVLRWRPALLLHLPAMAWGLAVECLHLGCPLTTWENRMRSAAGDAGYQGGFVEHYIWPLIYPAGLTPHIQLLLGTFVLLLNLGIYSYVACRWRRPSG</sequence>
<organism evidence="2 3">
    <name type="scientific">Pseudomonas taiwanensis SJ9</name>
    <dbReference type="NCBI Taxonomy" id="1388762"/>
    <lineage>
        <taxon>Bacteria</taxon>
        <taxon>Pseudomonadati</taxon>
        <taxon>Pseudomonadota</taxon>
        <taxon>Gammaproteobacteria</taxon>
        <taxon>Pseudomonadales</taxon>
        <taxon>Pseudomonadaceae</taxon>
        <taxon>Pseudomonas</taxon>
    </lineage>
</organism>
<evidence type="ECO:0000313" key="2">
    <source>
        <dbReference type="EMBL" id="ESW38750.1"/>
    </source>
</evidence>
<evidence type="ECO:0000256" key="1">
    <source>
        <dbReference type="SAM" id="Phobius"/>
    </source>
</evidence>
<evidence type="ECO:0008006" key="4">
    <source>
        <dbReference type="Google" id="ProtNLM"/>
    </source>
</evidence>
<name>V7DB75_9PSED</name>
<dbReference type="Pfam" id="PF10861">
    <property type="entry name" value="DUF2784"/>
    <property type="match status" value="1"/>
</dbReference>
<evidence type="ECO:0000313" key="3">
    <source>
        <dbReference type="Proteomes" id="UP000018511"/>
    </source>
</evidence>
<proteinExistence type="predicted"/>
<dbReference type="InterPro" id="IPR021218">
    <property type="entry name" value="DUF2784"/>
</dbReference>
<protein>
    <recommendedName>
        <fullName evidence="4">DUF2784 domain-containing protein</fullName>
    </recommendedName>
</protein>
<gene>
    <name evidence="2" type="ORF">O164_15975</name>
</gene>
<dbReference type="Proteomes" id="UP000018511">
    <property type="component" value="Unassembled WGS sequence"/>
</dbReference>
<keyword evidence="1" id="KW-0472">Membrane</keyword>
<feature type="transmembrane region" description="Helical" evidence="1">
    <location>
        <begin position="41"/>
        <end position="60"/>
    </location>
</feature>